<dbReference type="AlphaFoldDB" id="K2RAZ6"/>
<proteinExistence type="predicted"/>
<feature type="compositionally biased region" description="Polar residues" evidence="1">
    <location>
        <begin position="67"/>
        <end position="90"/>
    </location>
</feature>
<sequence length="107" mass="11090">MIWEIFAGSGIFASRGERLGTRVCGFRAPRTRGTTSTSTASTRTRTATILSPPATTPPSSRSMARLVTSSGSSAEPTVNDPTSLSRSMHISTSSTTPGSSPSPMTVP</sequence>
<evidence type="ECO:0000256" key="1">
    <source>
        <dbReference type="SAM" id="MobiDB-lite"/>
    </source>
</evidence>
<comment type="caution">
    <text evidence="2">The sequence shown here is derived from an EMBL/GenBank/DDBJ whole genome shotgun (WGS) entry which is preliminary data.</text>
</comment>
<gene>
    <name evidence="2" type="ORF">MPH_03047</name>
</gene>
<evidence type="ECO:0000313" key="2">
    <source>
        <dbReference type="EMBL" id="EKG19666.1"/>
    </source>
</evidence>
<feature type="compositionally biased region" description="Low complexity" evidence="1">
    <location>
        <begin position="91"/>
        <end position="107"/>
    </location>
</feature>
<dbReference type="InParanoid" id="K2RAZ6"/>
<dbReference type="EMBL" id="AHHD01000157">
    <property type="protein sequence ID" value="EKG19666.1"/>
    <property type="molecule type" value="Genomic_DNA"/>
</dbReference>
<accession>K2RAZ6</accession>
<reference evidence="2 3" key="1">
    <citation type="journal article" date="2012" name="BMC Genomics">
        <title>Tools to kill: Genome of one of the most destructive plant pathogenic fungi Macrophomina phaseolina.</title>
        <authorList>
            <person name="Islam M.S."/>
            <person name="Haque M.S."/>
            <person name="Islam M.M."/>
            <person name="Emdad E.M."/>
            <person name="Halim A."/>
            <person name="Hossen Q.M.M."/>
            <person name="Hossain M.Z."/>
            <person name="Ahmed B."/>
            <person name="Rahim S."/>
            <person name="Rahman M.S."/>
            <person name="Alam M.M."/>
            <person name="Hou S."/>
            <person name="Wan X."/>
            <person name="Saito J.A."/>
            <person name="Alam M."/>
        </authorList>
    </citation>
    <scope>NUCLEOTIDE SEQUENCE [LARGE SCALE GENOMIC DNA]</scope>
    <source>
        <strain evidence="2 3">MS6</strain>
    </source>
</reference>
<dbReference type="HOGENOM" id="CLU_2210526_0_0_1"/>
<protein>
    <submittedName>
        <fullName evidence="2">Uncharacterized protein</fullName>
    </submittedName>
</protein>
<organism evidence="2 3">
    <name type="scientific">Macrophomina phaseolina (strain MS6)</name>
    <name type="common">Charcoal rot fungus</name>
    <dbReference type="NCBI Taxonomy" id="1126212"/>
    <lineage>
        <taxon>Eukaryota</taxon>
        <taxon>Fungi</taxon>
        <taxon>Dikarya</taxon>
        <taxon>Ascomycota</taxon>
        <taxon>Pezizomycotina</taxon>
        <taxon>Dothideomycetes</taxon>
        <taxon>Dothideomycetes incertae sedis</taxon>
        <taxon>Botryosphaeriales</taxon>
        <taxon>Botryosphaeriaceae</taxon>
        <taxon>Macrophomina</taxon>
    </lineage>
</organism>
<name>K2RAZ6_MACPH</name>
<dbReference type="Proteomes" id="UP000007129">
    <property type="component" value="Unassembled WGS sequence"/>
</dbReference>
<feature type="region of interest" description="Disordered" evidence="1">
    <location>
        <begin position="26"/>
        <end position="107"/>
    </location>
</feature>
<dbReference type="VEuPathDB" id="FungiDB:MPH_03047"/>
<feature type="compositionally biased region" description="Low complexity" evidence="1">
    <location>
        <begin position="27"/>
        <end position="64"/>
    </location>
</feature>
<evidence type="ECO:0000313" key="3">
    <source>
        <dbReference type="Proteomes" id="UP000007129"/>
    </source>
</evidence>